<dbReference type="Proteomes" id="UP000754644">
    <property type="component" value="Unassembled WGS sequence"/>
</dbReference>
<dbReference type="Pfam" id="PF01293">
    <property type="entry name" value="PEPCK_ATP"/>
    <property type="match status" value="1"/>
</dbReference>
<feature type="binding site" evidence="10">
    <location>
        <position position="272"/>
    </location>
    <ligand>
        <name>ATP</name>
        <dbReference type="ChEBI" id="CHEBI:30616"/>
    </ligand>
</feature>
<feature type="binding site" evidence="10">
    <location>
        <position position="309"/>
    </location>
    <ligand>
        <name>ATP</name>
        <dbReference type="ChEBI" id="CHEBI:30616"/>
    </ligand>
</feature>
<feature type="binding site" evidence="10">
    <location>
        <position position="244"/>
    </location>
    <ligand>
        <name>Mn(2+)</name>
        <dbReference type="ChEBI" id="CHEBI:29035"/>
    </ligand>
</feature>
<feature type="binding site" evidence="10">
    <location>
        <position position="182"/>
    </location>
    <ligand>
        <name>substrate</name>
    </ligand>
</feature>
<proteinExistence type="inferred from homology"/>
<comment type="cofactor">
    <cofactor evidence="10">
        <name>Mn(2+)</name>
        <dbReference type="ChEBI" id="CHEBI:29035"/>
    </cofactor>
    <text evidence="10">Binds 1 Mn(2+) ion per subunit.</text>
</comment>
<comment type="similarity">
    <text evidence="2 10">Belongs to the phosphoenolpyruvate carboxykinase (ATP) family.</text>
</comment>
<keyword evidence="7 10" id="KW-0067">ATP-binding</keyword>
<gene>
    <name evidence="10" type="primary">pckA</name>
    <name evidence="11" type="ORF">HQ497_10895</name>
</gene>
<comment type="caution">
    <text evidence="10">Lacks conserved residue(s) required for the propagation of feature annotation.</text>
</comment>
<dbReference type="PANTHER" id="PTHR30031:SF0">
    <property type="entry name" value="PHOSPHOENOLPYRUVATE CARBOXYKINASE (ATP)"/>
    <property type="match status" value="1"/>
</dbReference>
<dbReference type="SUPFAM" id="SSF53795">
    <property type="entry name" value="PEP carboxykinase-like"/>
    <property type="match status" value="1"/>
</dbReference>
<feature type="binding site" evidence="10">
    <location>
        <position position="48"/>
    </location>
    <ligand>
        <name>substrate</name>
    </ligand>
</feature>
<dbReference type="HAMAP" id="MF_00453">
    <property type="entry name" value="PEPCK_ATP"/>
    <property type="match status" value="1"/>
</dbReference>
<feature type="binding site" evidence="10">
    <location>
        <position position="188"/>
    </location>
    <ligand>
        <name>substrate</name>
    </ligand>
</feature>
<evidence type="ECO:0000256" key="2">
    <source>
        <dbReference type="ARBA" id="ARBA00006052"/>
    </source>
</evidence>
<dbReference type="EMBL" id="JABMOJ010000412">
    <property type="protein sequence ID" value="NQV65858.1"/>
    <property type="molecule type" value="Genomic_DNA"/>
</dbReference>
<evidence type="ECO:0000313" key="11">
    <source>
        <dbReference type="EMBL" id="NQV65858.1"/>
    </source>
</evidence>
<evidence type="ECO:0000256" key="7">
    <source>
        <dbReference type="ARBA" id="ARBA00022840"/>
    </source>
</evidence>
<name>A0A972VY78_9GAMM</name>
<reference evidence="11" key="1">
    <citation type="submission" date="2020-05" db="EMBL/GenBank/DDBJ databases">
        <title>Sulfur intermediates as new biogeochemical hubs in an aquatic model microbial ecosystem.</title>
        <authorList>
            <person name="Vigneron A."/>
        </authorList>
    </citation>
    <scope>NUCLEOTIDE SEQUENCE</scope>
    <source>
        <strain evidence="11">Bin.250</strain>
    </source>
</reference>
<comment type="pathway">
    <text evidence="1 10">Carbohydrate biosynthesis; gluconeogenesis.</text>
</comment>
<dbReference type="Gene3D" id="3.40.449.10">
    <property type="entry name" value="Phosphoenolpyruvate Carboxykinase, domain 1"/>
    <property type="match status" value="1"/>
</dbReference>
<keyword evidence="4 10" id="KW-0312">Gluconeogenesis</keyword>
<keyword evidence="10" id="KW-0479">Metal-binding</keyword>
<evidence type="ECO:0000256" key="9">
    <source>
        <dbReference type="ARBA" id="ARBA00047371"/>
    </source>
</evidence>
<dbReference type="GO" id="GO:0006094">
    <property type="term" value="P:gluconeogenesis"/>
    <property type="evidence" value="ECO:0007669"/>
    <property type="project" value="UniProtKB-UniRule"/>
</dbReference>
<feature type="binding site" evidence="10">
    <location>
        <position position="436"/>
    </location>
    <ligand>
        <name>ATP</name>
        <dbReference type="ChEBI" id="CHEBI:30616"/>
    </ligand>
</feature>
<dbReference type="EC" id="4.1.1.49" evidence="3 10"/>
<comment type="function">
    <text evidence="10">Involved in the gluconeogenesis. Catalyzes the conversion of oxaloacetate (OAA) to phosphoenolpyruvate (PEP) through direct phosphoryl transfer between the nucleoside triphosphate and OAA.</text>
</comment>
<evidence type="ECO:0000256" key="8">
    <source>
        <dbReference type="ARBA" id="ARBA00023239"/>
    </source>
</evidence>
<dbReference type="Gene3D" id="2.170.8.10">
    <property type="entry name" value="Phosphoenolpyruvate Carboxykinase, domain 2"/>
    <property type="match status" value="1"/>
</dbReference>
<dbReference type="InterPro" id="IPR001272">
    <property type="entry name" value="PEP_carboxykinase_ATP"/>
</dbReference>
<comment type="catalytic activity">
    <reaction evidence="9 10">
        <text>oxaloacetate + ATP = phosphoenolpyruvate + ADP + CO2</text>
        <dbReference type="Rhea" id="RHEA:18617"/>
        <dbReference type="ChEBI" id="CHEBI:16452"/>
        <dbReference type="ChEBI" id="CHEBI:16526"/>
        <dbReference type="ChEBI" id="CHEBI:30616"/>
        <dbReference type="ChEBI" id="CHEBI:58702"/>
        <dbReference type="ChEBI" id="CHEBI:456216"/>
        <dbReference type="EC" id="4.1.1.49"/>
    </reaction>
</comment>
<keyword evidence="5 10" id="KW-0547">Nucleotide-binding</keyword>
<evidence type="ECO:0000256" key="5">
    <source>
        <dbReference type="ARBA" id="ARBA00022741"/>
    </source>
</evidence>
<dbReference type="GO" id="GO:0046872">
    <property type="term" value="F:metal ion binding"/>
    <property type="evidence" value="ECO:0007669"/>
    <property type="project" value="UniProtKB-KW"/>
</dbReference>
<feature type="binding site" evidence="10">
    <location>
        <begin position="430"/>
        <end position="431"/>
    </location>
    <ligand>
        <name>ATP</name>
        <dbReference type="ChEBI" id="CHEBI:30616"/>
    </ligand>
</feature>
<protein>
    <recommendedName>
        <fullName evidence="3 10">Phosphoenolpyruvate carboxykinase (ATP)</fullName>
        <shortName evidence="10">PCK</shortName>
        <shortName evidence="10">PEP carboxykinase</shortName>
        <shortName evidence="10">PEPCK</shortName>
        <ecNumber evidence="3 10">4.1.1.49</ecNumber>
    </recommendedName>
</protein>
<comment type="subcellular location">
    <subcellularLocation>
        <location evidence="10">Cytoplasm</location>
    </subcellularLocation>
</comment>
<dbReference type="GO" id="GO:0005524">
    <property type="term" value="F:ATP binding"/>
    <property type="evidence" value="ECO:0007669"/>
    <property type="project" value="UniProtKB-UniRule"/>
</dbReference>
<feature type="binding site" evidence="10">
    <location>
        <position position="309"/>
    </location>
    <ligand>
        <name>substrate</name>
    </ligand>
</feature>
<feature type="binding site" evidence="10">
    <location>
        <position position="207"/>
    </location>
    <ligand>
        <name>Mn(2+)</name>
        <dbReference type="ChEBI" id="CHEBI:29035"/>
    </ligand>
</feature>
<evidence type="ECO:0000256" key="1">
    <source>
        <dbReference type="ARBA" id="ARBA00004742"/>
    </source>
</evidence>
<keyword evidence="10" id="KW-0464">Manganese</keyword>
<dbReference type="InterPro" id="IPR008210">
    <property type="entry name" value="PEP_carboxykinase_N"/>
</dbReference>
<comment type="caution">
    <text evidence="11">The sequence shown here is derived from an EMBL/GenBank/DDBJ whole genome shotgun (WGS) entry which is preliminary data.</text>
</comment>
<dbReference type="Gene3D" id="3.90.228.20">
    <property type="match status" value="1"/>
</dbReference>
<comment type="subunit">
    <text evidence="10">Monomer.</text>
</comment>
<keyword evidence="6 10" id="KW-0210">Decarboxylase</keyword>
<evidence type="ECO:0000256" key="3">
    <source>
        <dbReference type="ARBA" id="ARBA00012363"/>
    </source>
</evidence>
<evidence type="ECO:0000256" key="4">
    <source>
        <dbReference type="ARBA" id="ARBA00022432"/>
    </source>
</evidence>
<evidence type="ECO:0000256" key="10">
    <source>
        <dbReference type="HAMAP-Rule" id="MF_00453"/>
    </source>
</evidence>
<dbReference type="InterPro" id="IPR013035">
    <property type="entry name" value="PEP_carboxykinase_C"/>
</dbReference>
<dbReference type="AlphaFoldDB" id="A0A972VY78"/>
<feature type="binding site" evidence="10">
    <location>
        <position position="188"/>
    </location>
    <ligand>
        <name>ATP</name>
        <dbReference type="ChEBI" id="CHEBI:30616"/>
    </ligand>
</feature>
<keyword evidence="8 10" id="KW-0456">Lyase</keyword>
<feature type="binding site" evidence="10">
    <location>
        <position position="207"/>
    </location>
    <ligand>
        <name>ATP</name>
        <dbReference type="ChEBI" id="CHEBI:30616"/>
    </ligand>
</feature>
<dbReference type="PIRSF" id="PIRSF006294">
    <property type="entry name" value="PEP_crbxkin"/>
    <property type="match status" value="1"/>
</dbReference>
<sequence>MSAPTDILANEHQDLSPAALIERALLTQEGQLTSSGALAVETGMRTERYPLDRFIVNEPSTSDTIDWGEINQPFPSRQFDELWSRVSNYLAERDTYTSELHVGQDLEYYLPIYLKTETAWHNLVGQTLFIRPDAFNPKSKEVWSILHAANFDCDPQRDGTRSEGVVIINFARRKVLLAGLHYAGEIKKAIFVVQNFLLPEKDVLPLHCAANADAEGAVCLFLGASGAGKTTLSADPERLLIGDDEHGWGEGTVFNMEAGCYAKCLNISEPRDPEIFQAIRFGALVENVAIDPQTRLPDYSDIRLTDNSRACYPLSHIAQVFKSITASEPKTIIFLSRDLNGVLPAVARLSREAAAYHFLTGYSTRLNAHADNADGTIETVFSACFSAPFLPRPAPLYADLFMQRLDEHDTQVYLVNTGWYGGSAANGGQRISLALTRRIINAIHSGEILEAETNALQPLNLTIPTRLEGIDAALLDPRMSWPDASTYDQAAGALAEQFVANFQQYAVDTRIINAGPLGHATPLRAH</sequence>
<evidence type="ECO:0000256" key="6">
    <source>
        <dbReference type="ARBA" id="ARBA00022793"/>
    </source>
</evidence>
<keyword evidence="10" id="KW-0963">Cytoplasm</keyword>
<evidence type="ECO:0000313" key="12">
    <source>
        <dbReference type="Proteomes" id="UP000754644"/>
    </source>
</evidence>
<dbReference type="SUPFAM" id="SSF68923">
    <property type="entry name" value="PEP carboxykinase N-terminal domain"/>
    <property type="match status" value="1"/>
</dbReference>
<feature type="binding site" evidence="10">
    <location>
        <position position="188"/>
    </location>
    <ligand>
        <name>Mn(2+)</name>
        <dbReference type="ChEBI" id="CHEBI:29035"/>
    </ligand>
</feature>
<dbReference type="GO" id="GO:0005829">
    <property type="term" value="C:cytosol"/>
    <property type="evidence" value="ECO:0007669"/>
    <property type="project" value="TreeGrafter"/>
</dbReference>
<organism evidence="11 12">
    <name type="scientific">SAR86 cluster bacterium</name>
    <dbReference type="NCBI Taxonomy" id="2030880"/>
    <lineage>
        <taxon>Bacteria</taxon>
        <taxon>Pseudomonadati</taxon>
        <taxon>Pseudomonadota</taxon>
        <taxon>Gammaproteobacteria</taxon>
        <taxon>SAR86 cluster</taxon>
    </lineage>
</organism>
<dbReference type="GO" id="GO:0004612">
    <property type="term" value="F:phosphoenolpyruvate carboxykinase (ATP) activity"/>
    <property type="evidence" value="ECO:0007669"/>
    <property type="project" value="UniProtKB-UniRule"/>
</dbReference>
<accession>A0A972VY78</accession>
<dbReference type="PANTHER" id="PTHR30031">
    <property type="entry name" value="PHOSPHOENOLPYRUVATE CARBOXYKINASE ATP"/>
    <property type="match status" value="1"/>
</dbReference>